<proteinExistence type="predicted"/>
<keyword evidence="1" id="KW-0479">Metal-binding</keyword>
<dbReference type="Gene3D" id="3.10.180.10">
    <property type="entry name" value="2,3-Dihydroxybiphenyl 1,2-Dioxygenase, domain 1"/>
    <property type="match status" value="1"/>
</dbReference>
<dbReference type="Pfam" id="PF00903">
    <property type="entry name" value="Glyoxalase"/>
    <property type="match status" value="1"/>
</dbReference>
<keyword evidence="4" id="KW-1185">Reference proteome</keyword>
<dbReference type="InterPro" id="IPR029068">
    <property type="entry name" value="Glyas_Bleomycin-R_OHBP_Dase"/>
</dbReference>
<gene>
    <name evidence="3" type="ORF">C7I84_17735</name>
</gene>
<dbReference type="AlphaFoldDB" id="A0A2P7S4T9"/>
<reference evidence="3 4" key="1">
    <citation type="submission" date="2018-03" db="EMBL/GenBank/DDBJ databases">
        <title>The draft genome of Mesorhizobium sp. 6GN-30.</title>
        <authorList>
            <person name="Liu L."/>
            <person name="Li L."/>
            <person name="Wang T."/>
            <person name="Zhang X."/>
            <person name="Liang L."/>
        </authorList>
    </citation>
    <scope>NUCLEOTIDE SEQUENCE [LARGE SCALE GENOMIC DNA]</scope>
    <source>
        <strain evidence="3 4">6GN30</strain>
    </source>
</reference>
<dbReference type="InterPro" id="IPR051785">
    <property type="entry name" value="MMCE/EMCE_epimerase"/>
</dbReference>
<accession>A0A2P7S4T9</accession>
<dbReference type="PROSITE" id="PS51819">
    <property type="entry name" value="VOC"/>
    <property type="match status" value="1"/>
</dbReference>
<name>A0A2P7S4T9_9HYPH</name>
<dbReference type="GO" id="GO:0004493">
    <property type="term" value="F:methylmalonyl-CoA epimerase activity"/>
    <property type="evidence" value="ECO:0007669"/>
    <property type="project" value="TreeGrafter"/>
</dbReference>
<sequence length="147" mass="16032">MIDDFLHISITCRDLETTIRFYEAIGLKTIKRLGTVDEGGIAQAFQLPAARLEVAYLATSDKPGALFIDLVQWLDPMAKGDAYPTLDNIGLNRFALRVPDLDAMVASARAQGVTFLTDAPVAIGDKGMRFIVARDPDGVFVQLVEGF</sequence>
<comment type="caution">
    <text evidence="3">The sequence shown here is derived from an EMBL/GenBank/DDBJ whole genome shotgun (WGS) entry which is preliminary data.</text>
</comment>
<evidence type="ECO:0000313" key="4">
    <source>
        <dbReference type="Proteomes" id="UP000241229"/>
    </source>
</evidence>
<dbReference type="SUPFAM" id="SSF54593">
    <property type="entry name" value="Glyoxalase/Bleomycin resistance protein/Dihydroxybiphenyl dioxygenase"/>
    <property type="match status" value="1"/>
</dbReference>
<dbReference type="GO" id="GO:0046491">
    <property type="term" value="P:L-methylmalonyl-CoA metabolic process"/>
    <property type="evidence" value="ECO:0007669"/>
    <property type="project" value="TreeGrafter"/>
</dbReference>
<dbReference type="RefSeq" id="WP_106773551.1">
    <property type="nucleotide sequence ID" value="NZ_PXYK01000017.1"/>
</dbReference>
<dbReference type="OrthoDB" id="9788468at2"/>
<dbReference type="EMBL" id="PXYK01000017">
    <property type="protein sequence ID" value="PSJ57487.1"/>
    <property type="molecule type" value="Genomic_DNA"/>
</dbReference>
<dbReference type="PANTHER" id="PTHR43048:SF3">
    <property type="entry name" value="METHYLMALONYL-COA EPIMERASE, MITOCHONDRIAL"/>
    <property type="match status" value="1"/>
</dbReference>
<protein>
    <recommendedName>
        <fullName evidence="2">VOC domain-containing protein</fullName>
    </recommendedName>
</protein>
<dbReference type="InterPro" id="IPR037523">
    <property type="entry name" value="VOC_core"/>
</dbReference>
<dbReference type="InterPro" id="IPR004360">
    <property type="entry name" value="Glyas_Fos-R_dOase_dom"/>
</dbReference>
<dbReference type="Proteomes" id="UP000241229">
    <property type="component" value="Unassembled WGS sequence"/>
</dbReference>
<evidence type="ECO:0000259" key="2">
    <source>
        <dbReference type="PROSITE" id="PS51819"/>
    </source>
</evidence>
<evidence type="ECO:0000313" key="3">
    <source>
        <dbReference type="EMBL" id="PSJ57487.1"/>
    </source>
</evidence>
<dbReference type="PANTHER" id="PTHR43048">
    <property type="entry name" value="METHYLMALONYL-COA EPIMERASE"/>
    <property type="match status" value="1"/>
</dbReference>
<organism evidence="3 4">
    <name type="scientific">Kumtagia ephedrae</name>
    <dbReference type="NCBI Taxonomy" id="2116701"/>
    <lineage>
        <taxon>Bacteria</taxon>
        <taxon>Pseudomonadati</taxon>
        <taxon>Pseudomonadota</taxon>
        <taxon>Alphaproteobacteria</taxon>
        <taxon>Hyphomicrobiales</taxon>
        <taxon>Phyllobacteriaceae</taxon>
        <taxon>Kumtagia</taxon>
    </lineage>
</organism>
<feature type="domain" description="VOC" evidence="2">
    <location>
        <begin position="4"/>
        <end position="146"/>
    </location>
</feature>
<evidence type="ECO:0000256" key="1">
    <source>
        <dbReference type="ARBA" id="ARBA00022723"/>
    </source>
</evidence>
<dbReference type="GO" id="GO:0046872">
    <property type="term" value="F:metal ion binding"/>
    <property type="evidence" value="ECO:0007669"/>
    <property type="project" value="UniProtKB-KW"/>
</dbReference>